<evidence type="ECO:0000313" key="4">
    <source>
        <dbReference type="Proteomes" id="UP000324748"/>
    </source>
</evidence>
<dbReference type="OrthoDB" id="2507323at2759"/>
<dbReference type="EMBL" id="VSWC01000014">
    <property type="protein sequence ID" value="KAA1115274.1"/>
    <property type="molecule type" value="Genomic_DNA"/>
</dbReference>
<evidence type="ECO:0000313" key="5">
    <source>
        <dbReference type="Proteomes" id="UP000325313"/>
    </source>
</evidence>
<keyword evidence="1" id="KW-0175">Coiled coil</keyword>
<feature type="coiled-coil region" evidence="1">
    <location>
        <begin position="24"/>
        <end position="81"/>
    </location>
</feature>
<comment type="caution">
    <text evidence="2">The sequence shown here is derived from an EMBL/GenBank/DDBJ whole genome shotgun (WGS) entry which is preliminary data.</text>
</comment>
<dbReference type="Proteomes" id="UP000324748">
    <property type="component" value="Unassembled WGS sequence"/>
</dbReference>
<accession>A0A5B0QQY9</accession>
<dbReference type="EMBL" id="VDEP01000169">
    <property type="protein sequence ID" value="KAA1127453.1"/>
    <property type="molecule type" value="Genomic_DNA"/>
</dbReference>
<gene>
    <name evidence="2" type="ORF">PGT21_034576</name>
    <name evidence="3" type="ORF">PGTUg99_036845</name>
</gene>
<proteinExistence type="predicted"/>
<evidence type="ECO:0000313" key="2">
    <source>
        <dbReference type="EMBL" id="KAA1115274.1"/>
    </source>
</evidence>
<evidence type="ECO:0000313" key="3">
    <source>
        <dbReference type="EMBL" id="KAA1127453.1"/>
    </source>
</evidence>
<name>A0A5B0QQY9_PUCGR</name>
<dbReference type="AlphaFoldDB" id="A0A5B0QQY9"/>
<evidence type="ECO:0008006" key="6">
    <source>
        <dbReference type="Google" id="ProtNLM"/>
    </source>
</evidence>
<keyword evidence="4" id="KW-1185">Reference proteome</keyword>
<organism evidence="2 4">
    <name type="scientific">Puccinia graminis f. sp. tritici</name>
    <dbReference type="NCBI Taxonomy" id="56615"/>
    <lineage>
        <taxon>Eukaryota</taxon>
        <taxon>Fungi</taxon>
        <taxon>Dikarya</taxon>
        <taxon>Basidiomycota</taxon>
        <taxon>Pucciniomycotina</taxon>
        <taxon>Pucciniomycetes</taxon>
        <taxon>Pucciniales</taxon>
        <taxon>Pucciniaceae</taxon>
        <taxon>Puccinia</taxon>
    </lineage>
</organism>
<dbReference type="Proteomes" id="UP000325313">
    <property type="component" value="Unassembled WGS sequence"/>
</dbReference>
<evidence type="ECO:0000256" key="1">
    <source>
        <dbReference type="SAM" id="Coils"/>
    </source>
</evidence>
<sequence>MQSAADQFLDSLEVPTPDQILIQLNESKEKLRDTESILKVLQEAMETTKQLPEGGDKEVLIKELQSNINRQKLLLERESVKLSVKEEYMKNVMKMGGNVGNAAGSQDE</sequence>
<reference evidence="4 5" key="1">
    <citation type="submission" date="2019-05" db="EMBL/GenBank/DDBJ databases">
        <title>Emergence of the Ug99 lineage of the wheat stem rust pathogen through somatic hybridization.</title>
        <authorList>
            <person name="Li F."/>
            <person name="Upadhyaya N.M."/>
            <person name="Sperschneider J."/>
            <person name="Matny O."/>
            <person name="Nguyen-Phuc H."/>
            <person name="Mago R."/>
            <person name="Raley C."/>
            <person name="Miller M.E."/>
            <person name="Silverstein K.A.T."/>
            <person name="Henningsen E."/>
            <person name="Hirsch C.D."/>
            <person name="Visser B."/>
            <person name="Pretorius Z.A."/>
            <person name="Steffenson B.J."/>
            <person name="Schwessinger B."/>
            <person name="Dodds P.N."/>
            <person name="Figueroa M."/>
        </authorList>
    </citation>
    <scope>NUCLEOTIDE SEQUENCE [LARGE SCALE GENOMIC DNA]</scope>
    <source>
        <strain evidence="2">21-0</strain>
        <strain evidence="3 5">Ug99</strain>
    </source>
</reference>
<protein>
    <recommendedName>
        <fullName evidence="6">Mediator complex subunit 9</fullName>
    </recommendedName>
</protein>